<dbReference type="InterPro" id="IPR007296">
    <property type="entry name" value="DUF403"/>
</dbReference>
<dbReference type="AlphaFoldDB" id="A0AA43MA60"/>
<name>A0AA43MA60_9BURK</name>
<feature type="domain" description="DUF403" evidence="1">
    <location>
        <begin position="533"/>
        <end position="855"/>
    </location>
</feature>
<dbReference type="PANTHER" id="PTHR34595">
    <property type="entry name" value="BLR5612 PROTEIN"/>
    <property type="match status" value="1"/>
</dbReference>
<dbReference type="SUPFAM" id="SSF56059">
    <property type="entry name" value="Glutathione synthetase ATP-binding domain-like"/>
    <property type="match status" value="1"/>
</dbReference>
<dbReference type="Gene3D" id="3.40.50.11290">
    <property type="match status" value="1"/>
</dbReference>
<dbReference type="InterPro" id="IPR025841">
    <property type="entry name" value="CP_ATPgrasp_2"/>
</dbReference>
<evidence type="ECO:0000313" key="4">
    <source>
        <dbReference type="Proteomes" id="UP001161160"/>
    </source>
</evidence>
<evidence type="ECO:0000259" key="1">
    <source>
        <dbReference type="Pfam" id="PF04168"/>
    </source>
</evidence>
<dbReference type="EMBL" id="JARXYA010000005">
    <property type="protein sequence ID" value="MDH6503864.1"/>
    <property type="molecule type" value="Genomic_DNA"/>
</dbReference>
<organism evidence="3 4">
    <name type="scientific">Polynucleobacter sphagniphilus</name>
    <dbReference type="NCBI Taxonomy" id="1743169"/>
    <lineage>
        <taxon>Bacteria</taxon>
        <taxon>Pseudomonadati</taxon>
        <taxon>Pseudomonadota</taxon>
        <taxon>Betaproteobacteria</taxon>
        <taxon>Burkholderiales</taxon>
        <taxon>Burkholderiaceae</taxon>
        <taxon>Polynucleobacter</taxon>
    </lineage>
</organism>
<dbReference type="InterPro" id="IPR051680">
    <property type="entry name" value="ATP-dep_Glu-Cys_Ligase-2"/>
</dbReference>
<proteinExistence type="predicted"/>
<dbReference type="RefSeq" id="WP_280756714.1">
    <property type="nucleotide sequence ID" value="NZ_JARXXW010000004.1"/>
</dbReference>
<keyword evidence="4" id="KW-1185">Reference proteome</keyword>
<evidence type="ECO:0000259" key="2">
    <source>
        <dbReference type="Pfam" id="PF14403"/>
    </source>
</evidence>
<dbReference type="Pfam" id="PF04168">
    <property type="entry name" value="Alpha-E"/>
    <property type="match status" value="1"/>
</dbReference>
<protein>
    <submittedName>
        <fullName evidence="3">Circularly permuted ATP-grasp superfamily protein/putative alpha-E superfamily protein</fullName>
    </submittedName>
</protein>
<evidence type="ECO:0000313" key="3">
    <source>
        <dbReference type="EMBL" id="MDH6503864.1"/>
    </source>
</evidence>
<feature type="domain" description="Circularly permuted ATP-grasp type 2" evidence="2">
    <location>
        <begin position="98"/>
        <end position="485"/>
    </location>
</feature>
<dbReference type="Proteomes" id="UP001161160">
    <property type="component" value="Unassembled WGS sequence"/>
</dbReference>
<reference evidence="3" key="1">
    <citation type="submission" date="2023-04" db="EMBL/GenBank/DDBJ databases">
        <title>Genome Encyclopedia of Bacteria and Archaea VI: Functional Genomics of Type Strains.</title>
        <authorList>
            <person name="Whitman W."/>
        </authorList>
    </citation>
    <scope>NUCLEOTIDE SEQUENCE</scope>
    <source>
        <strain evidence="3">Enz.4-51</strain>
    </source>
</reference>
<dbReference type="PANTHER" id="PTHR34595:SF2">
    <property type="entry name" value="BLR2978 PROTEIN"/>
    <property type="match status" value="1"/>
</dbReference>
<dbReference type="Pfam" id="PF14403">
    <property type="entry name" value="CP_ATPgrasp_2"/>
    <property type="match status" value="1"/>
</dbReference>
<gene>
    <name evidence="3" type="ORF">M2127_001168</name>
</gene>
<accession>A0AA43MA60</accession>
<sequence>MDYPQPELPHIYTASLIDEVRDLAPRAEPGHYEELRNSSGELASHWKTFFEQLEPTGLADLDQRTQELNRQVRENGITYNVYADEFGPQRPWSVDLFPLIINTQAWQEIESGVLQRARLLEAIMSDVYGPQTLLKEGLIPPALVHGHPAYIRSMHGVNPPSSRHLHIIAFDLARAPDGSWSVLSQRTQAPSGLGYLLENRNLIARQFPKAYQAIQVAPLANVYRDLIDSLKSQSPAGSNAHIALLTPGPYNETYFEHAYLARYLGLTLVEGGDLTVRDRHLFLKTVKGLEPVHILLKRLDDEFLDPLELRADSTLGVPGLLQVIRAGNVILANAPGSAFLESPALLGFLPGISERLLGEKIQLPAMDTWWCGERAALEAAIPNLGMSAIKPTYSGAPGHEQYEATLGASLNQAQLDEWVGRITRQPDEHTVQRYIPLAQMPVWLNAFNLNNASLIEPHSYMLRVFALSNGSDSWQVLPGGLARIASSDPGIASMQRGGSSADVWVQSHHQTAQEPLAPQTLHKAPISRKRIVTSRAAENLYWFGRYTERSENLLRLAKFYLESVNADYLPSKHLWVWLGSLCTQYGLVPDGVPSNFEHGDAHHRIFERTLIDCLGHWQHATSVGFNLQAMKRTASNVRERLSTEQWGSINACIDQFQADCHKATAFQDFSSSLAIEALNRANSSLAAITGAQTDRMTRDDGWQLLTIGRYIERLSFLTNALDKAITSGLLNNPNADSSGYMALLALFDSTITFHAQHQQSREIEPLVSLLVLDDENPRSLAWVTKALRARLSKLAGTERNHPDELTSSVTNFQNYSLDELCTLDSQGNFYNLRDCLQNCANAAWNVSDEISARYFNLIHQNHYRVQT</sequence>
<comment type="caution">
    <text evidence="3">The sequence shown here is derived from an EMBL/GenBank/DDBJ whole genome shotgun (WGS) entry which is preliminary data.</text>
</comment>